<name>A0A368PVD2_SETIT</name>
<feature type="compositionally biased region" description="Polar residues" evidence="1">
    <location>
        <begin position="256"/>
        <end position="269"/>
    </location>
</feature>
<evidence type="ECO:0000256" key="1">
    <source>
        <dbReference type="SAM" id="MobiDB-lite"/>
    </source>
</evidence>
<protein>
    <submittedName>
        <fullName evidence="2">Uncharacterized protein</fullName>
    </submittedName>
</protein>
<dbReference type="AlphaFoldDB" id="A0A368PVD2"/>
<accession>A0A368PVD2</accession>
<reference evidence="2" key="2">
    <citation type="submission" date="2015-07" db="EMBL/GenBank/DDBJ databases">
        <authorList>
            <person name="Noorani M."/>
        </authorList>
    </citation>
    <scope>NUCLEOTIDE SEQUENCE</scope>
    <source>
        <strain evidence="2">Yugu1</strain>
    </source>
</reference>
<feature type="compositionally biased region" description="Basic residues" evidence="1">
    <location>
        <begin position="233"/>
        <end position="246"/>
    </location>
</feature>
<gene>
    <name evidence="2" type="ORF">SETIT_2G053400v2</name>
</gene>
<dbReference type="OrthoDB" id="696143at2759"/>
<feature type="compositionally biased region" description="Basic and acidic residues" evidence="1">
    <location>
        <begin position="289"/>
        <end position="308"/>
    </location>
</feature>
<feature type="compositionally biased region" description="Low complexity" evidence="1">
    <location>
        <begin position="26"/>
        <end position="44"/>
    </location>
</feature>
<proteinExistence type="predicted"/>
<feature type="region of interest" description="Disordered" evidence="1">
    <location>
        <begin position="233"/>
        <end position="308"/>
    </location>
</feature>
<feature type="region of interest" description="Disordered" evidence="1">
    <location>
        <begin position="1"/>
        <end position="107"/>
    </location>
</feature>
<feature type="region of interest" description="Disordered" evidence="1">
    <location>
        <begin position="136"/>
        <end position="158"/>
    </location>
</feature>
<organism evidence="2">
    <name type="scientific">Setaria italica</name>
    <name type="common">Foxtail millet</name>
    <name type="synonym">Panicum italicum</name>
    <dbReference type="NCBI Taxonomy" id="4555"/>
    <lineage>
        <taxon>Eukaryota</taxon>
        <taxon>Viridiplantae</taxon>
        <taxon>Streptophyta</taxon>
        <taxon>Embryophyta</taxon>
        <taxon>Tracheophyta</taxon>
        <taxon>Spermatophyta</taxon>
        <taxon>Magnoliopsida</taxon>
        <taxon>Liliopsida</taxon>
        <taxon>Poales</taxon>
        <taxon>Poaceae</taxon>
        <taxon>PACMAD clade</taxon>
        <taxon>Panicoideae</taxon>
        <taxon>Panicodae</taxon>
        <taxon>Paniceae</taxon>
        <taxon>Cenchrinae</taxon>
        <taxon>Setaria</taxon>
    </lineage>
</organism>
<evidence type="ECO:0000313" key="2">
    <source>
        <dbReference type="EMBL" id="RCV09737.1"/>
    </source>
</evidence>
<sequence length="308" mass="32278">MNGAPVRYSVKASATRPSMAKRPFQSSASALMKPPLLASALSPLRRGTSDATERTAAVAANQASPDPLPACERRPPPRDASTASADTKPTMASRPLMRSGAGPLNASASHSPGLAGFFAALGSSVVGSASSAWARTTSARRRGASADAGTRTGNPPARARAPAAAKAMEPMEDITVAAIGVGGARVRWIGDEAGATSPGDSRPQAELIDPRRWEYIRATWRGAASQRARLLRRRRRGRQGRRAPKVHARDVEGGRNTASWAATSPSTWTARPPRRAGGGEVAALRRRKVAEDSRTTQGPGRERAGDDV</sequence>
<reference evidence="2" key="1">
    <citation type="journal article" date="2012" name="Nat. Biotechnol.">
        <title>Reference genome sequence of the model plant Setaria.</title>
        <authorList>
            <person name="Bennetzen J.L."/>
            <person name="Schmutz J."/>
            <person name="Wang H."/>
            <person name="Percifield R."/>
            <person name="Hawkins J."/>
            <person name="Pontaroli A.C."/>
            <person name="Estep M."/>
            <person name="Feng L."/>
            <person name="Vaughn J.N."/>
            <person name="Grimwood J."/>
            <person name="Jenkins J."/>
            <person name="Barry K."/>
            <person name="Lindquist E."/>
            <person name="Hellsten U."/>
            <person name="Deshpande S."/>
            <person name="Wang X."/>
            <person name="Wu X."/>
            <person name="Mitros T."/>
            <person name="Triplett J."/>
            <person name="Yang X."/>
            <person name="Ye C.Y."/>
            <person name="Mauro-Herrera M."/>
            <person name="Wang L."/>
            <person name="Li P."/>
            <person name="Sharma M."/>
            <person name="Sharma R."/>
            <person name="Ronald P.C."/>
            <person name="Panaud O."/>
            <person name="Kellogg E.A."/>
            <person name="Brutnell T.P."/>
            <person name="Doust A.N."/>
            <person name="Tuskan G.A."/>
            <person name="Rokhsar D."/>
            <person name="Devos K.M."/>
        </authorList>
    </citation>
    <scope>NUCLEOTIDE SEQUENCE [LARGE SCALE GENOMIC DNA]</scope>
    <source>
        <strain evidence="2">Yugu1</strain>
    </source>
</reference>
<feature type="compositionally biased region" description="Low complexity" evidence="1">
    <location>
        <begin position="145"/>
        <end position="158"/>
    </location>
</feature>
<dbReference type="EMBL" id="CM003529">
    <property type="protein sequence ID" value="RCV09737.1"/>
    <property type="molecule type" value="Genomic_DNA"/>
</dbReference>